<dbReference type="GO" id="GO:0005840">
    <property type="term" value="C:ribosome"/>
    <property type="evidence" value="ECO:0007669"/>
    <property type="project" value="UniProtKB-KW"/>
</dbReference>
<evidence type="ECO:0000313" key="8">
    <source>
        <dbReference type="Proteomes" id="UP001306508"/>
    </source>
</evidence>
<dbReference type="InterPro" id="IPR028877">
    <property type="entry name" value="Ribosomal_eL20"/>
</dbReference>
<evidence type="ECO:0000256" key="1">
    <source>
        <dbReference type="ARBA" id="ARBA00009362"/>
    </source>
</evidence>
<dbReference type="GO" id="GO:1990904">
    <property type="term" value="C:ribonucleoprotein complex"/>
    <property type="evidence" value="ECO:0007669"/>
    <property type="project" value="UniProtKB-KW"/>
</dbReference>
<dbReference type="Proteomes" id="UP001306508">
    <property type="component" value="Unassembled WGS sequence"/>
</dbReference>
<dbReference type="GO" id="GO:0006412">
    <property type="term" value="P:translation"/>
    <property type="evidence" value="ECO:0007669"/>
    <property type="project" value="InterPro"/>
</dbReference>
<comment type="similarity">
    <text evidence="1">Belongs to the eukaryotic ribosomal protein eL20 family.</text>
</comment>
<keyword evidence="2" id="KW-0689">Ribosomal protein</keyword>
<comment type="subunit">
    <text evidence="4">Component of the large ribosomal subunit (LSU). Mature yeast ribosomes consist of a small (40S) and a large (60S) subunit. The 40S small subunit contains 1 molecule of ribosomal RNA (18S rRNA) and 33 different proteins (encoded by 57 genes). The large 60S subunit contains 3 rRNA molecules (25S, 5.8S and 5S rRNA) and 46 different proteins (encoded by 81 genes). eL20 forms multiple interactions with RNA and proteins in the central protuberance, connecting components of core functional centers that are located far apart.</text>
</comment>
<dbReference type="Gene3D" id="3.10.20.10">
    <property type="match status" value="2"/>
</dbReference>
<dbReference type="AlphaFoldDB" id="A0AAN7WN26"/>
<comment type="caution">
    <text evidence="7">The sequence shown here is derived from an EMBL/GenBank/DDBJ whole genome shotgun (WGS) entry which is preliminary data.</text>
</comment>
<dbReference type="InterPro" id="IPR021138">
    <property type="entry name" value="Ribosomal_eL20_eukaryotes"/>
</dbReference>
<dbReference type="SUPFAM" id="SSF160374">
    <property type="entry name" value="RplX-like"/>
    <property type="match status" value="1"/>
</dbReference>
<organism evidence="7 8">
    <name type="scientific">Arxiozyma heterogenica</name>
    <dbReference type="NCBI Taxonomy" id="278026"/>
    <lineage>
        <taxon>Eukaryota</taxon>
        <taxon>Fungi</taxon>
        <taxon>Dikarya</taxon>
        <taxon>Ascomycota</taxon>
        <taxon>Saccharomycotina</taxon>
        <taxon>Saccharomycetes</taxon>
        <taxon>Saccharomycetales</taxon>
        <taxon>Saccharomycetaceae</taxon>
        <taxon>Arxiozyma</taxon>
    </lineage>
</organism>
<evidence type="ECO:0000259" key="6">
    <source>
        <dbReference type="Pfam" id="PF01775"/>
    </source>
</evidence>
<dbReference type="Pfam" id="PF17316">
    <property type="entry name" value="Perilipin_2"/>
    <property type="match status" value="1"/>
</dbReference>
<dbReference type="GO" id="GO:0003735">
    <property type="term" value="F:structural constituent of ribosome"/>
    <property type="evidence" value="ECO:0007669"/>
    <property type="project" value="InterPro"/>
</dbReference>
<evidence type="ECO:0000256" key="4">
    <source>
        <dbReference type="ARBA" id="ARBA00061824"/>
    </source>
</evidence>
<dbReference type="EMBL" id="JAWIZZ010000045">
    <property type="protein sequence ID" value="KAK5780198.1"/>
    <property type="molecule type" value="Genomic_DNA"/>
</dbReference>
<dbReference type="PANTHER" id="PTHR10052">
    <property type="entry name" value="60S RIBOSOMAL PROTEIN L18A"/>
    <property type="match status" value="1"/>
</dbReference>
<keyword evidence="3" id="KW-0687">Ribonucleoprotein</keyword>
<reference evidence="8" key="1">
    <citation type="submission" date="2023-07" db="EMBL/GenBank/DDBJ databases">
        <title>A draft genome of Kazachstania heterogenica Y-27499.</title>
        <authorList>
            <person name="Donic C."/>
            <person name="Kralova J.S."/>
            <person name="Fidel L."/>
            <person name="Ben-Dor S."/>
            <person name="Jung S."/>
        </authorList>
    </citation>
    <scope>NUCLEOTIDE SEQUENCE [LARGE SCALE GENOMIC DNA]</scope>
    <source>
        <strain evidence="8">Y27499</strain>
    </source>
</reference>
<protein>
    <recommendedName>
        <fullName evidence="5">L18a</fullName>
    </recommendedName>
</protein>
<dbReference type="FunFam" id="3.10.20.10:FF:000001">
    <property type="entry name" value="60S ribosomal protein L18a"/>
    <property type="match status" value="1"/>
</dbReference>
<keyword evidence="8" id="KW-1185">Reference proteome</keyword>
<proteinExistence type="inferred from homology"/>
<evidence type="ECO:0000256" key="5">
    <source>
        <dbReference type="ARBA" id="ARBA00079105"/>
    </source>
</evidence>
<gene>
    <name evidence="7" type="ORF">RI543_002743</name>
</gene>
<sequence>MPKIFHRKSKMSSLNNIVEPQKSVEQSQHDVQEINENYSAKLNNISNNKQHSQFRTIQYLKSFPIVQETQSHANNCAVTRVVIASVEPVLVKIINSKPIKIVSPITNFVDKIGFSSLKLTEKLIPSIKTKTFKKLGDDMMIPVKKTKSITKRIKSSMVTKTQKYVYKPTHSQIIHFRKYYNEKIYDTKGKPLVRGAFDPVILPLNNAFENSTHKYFPDGKAVYGSFSCEFDRSVALSFRLIQNIIPALGSKTKTIILWPLVYMQHANFVLNRHLDMQPNLCVSNSGRATYGSIKELYHEFINNTKKKTPLKYFTKRNFEEKVDIATTNPVTVHGSIPHTVIETTASTEKPLVNNIIEHVYSPFETMANLREYQVIGRKLPTESVPEPKLFRMRIFAPNEVVAKSRYWYFLQKLHKVKKASGEIVSVNQITEAHPTKVKNFGIWVRYDSRSGTHNMYKEVRDVTRVDAVETLYQDMAARHRARFRSIHILKVAEIEKTADVKRPYVKQFLTKDLKFPLPHRVQKSTKTFSYKKPSTFY</sequence>
<dbReference type="FunFam" id="3.10.20.10:FF:000002">
    <property type="entry name" value="60S ribosomal protein L18a"/>
    <property type="match status" value="1"/>
</dbReference>
<dbReference type="Pfam" id="PF01775">
    <property type="entry name" value="Ribosomal_L18A"/>
    <property type="match status" value="1"/>
</dbReference>
<name>A0AAN7WN26_9SACH</name>
<dbReference type="HAMAP" id="MF_00273">
    <property type="entry name" value="Ribosomal_eL20"/>
    <property type="match status" value="1"/>
</dbReference>
<evidence type="ECO:0000256" key="3">
    <source>
        <dbReference type="ARBA" id="ARBA00023274"/>
    </source>
</evidence>
<evidence type="ECO:0000256" key="2">
    <source>
        <dbReference type="ARBA" id="ARBA00022980"/>
    </source>
</evidence>
<accession>A0AAN7WN26</accession>
<feature type="domain" description="Large ribosomal subunit protein eL20" evidence="6">
    <location>
        <begin position="369"/>
        <end position="492"/>
    </location>
</feature>
<dbReference type="InterPro" id="IPR023573">
    <property type="entry name" value="Ribosomal_eL20_dom"/>
</dbReference>
<evidence type="ECO:0000313" key="7">
    <source>
        <dbReference type="EMBL" id="KAK5780198.1"/>
    </source>
</evidence>